<accession>A0A1G6ZQ01</accession>
<evidence type="ECO:0000313" key="3">
    <source>
        <dbReference type="Proteomes" id="UP000198781"/>
    </source>
</evidence>
<dbReference type="STRING" id="187868.SAMN05192589_111148"/>
<keyword evidence="3" id="KW-1185">Reference proteome</keyword>
<name>A0A1G6ZQ01_9BURK</name>
<dbReference type="AlphaFoldDB" id="A0A1G6ZQ01"/>
<feature type="region of interest" description="Disordered" evidence="1">
    <location>
        <begin position="48"/>
        <end position="67"/>
    </location>
</feature>
<sequence>MTDMASTLRHCVWSPPSKEAQPALGRPGVGLIMAPTLRHCVGPAHLEHDRSSHINSTPRTCTPEALA</sequence>
<reference evidence="2 3" key="1">
    <citation type="submission" date="2016-10" db="EMBL/GenBank/DDBJ databases">
        <authorList>
            <person name="de Groot N.N."/>
        </authorList>
    </citation>
    <scope>NUCLEOTIDE SEQUENCE [LARGE SCALE GENOMIC DNA]</scope>
    <source>
        <strain evidence="2 3">DSM 16619</strain>
    </source>
</reference>
<evidence type="ECO:0000256" key="1">
    <source>
        <dbReference type="SAM" id="MobiDB-lite"/>
    </source>
</evidence>
<dbReference type="Proteomes" id="UP000198781">
    <property type="component" value="Unassembled WGS sequence"/>
</dbReference>
<dbReference type="EMBL" id="FMZC01000011">
    <property type="protein sequence ID" value="SDE03925.1"/>
    <property type="molecule type" value="Genomic_DNA"/>
</dbReference>
<protein>
    <submittedName>
        <fullName evidence="2">Uncharacterized protein</fullName>
    </submittedName>
</protein>
<gene>
    <name evidence="2" type="ORF">SAMN05192589_111148</name>
</gene>
<evidence type="ECO:0000313" key="2">
    <source>
        <dbReference type="EMBL" id="SDE03925.1"/>
    </source>
</evidence>
<organism evidence="2 3">
    <name type="scientific">Paracidovorax valerianellae</name>
    <dbReference type="NCBI Taxonomy" id="187868"/>
    <lineage>
        <taxon>Bacteria</taxon>
        <taxon>Pseudomonadati</taxon>
        <taxon>Pseudomonadota</taxon>
        <taxon>Betaproteobacteria</taxon>
        <taxon>Burkholderiales</taxon>
        <taxon>Comamonadaceae</taxon>
        <taxon>Paracidovorax</taxon>
    </lineage>
</organism>
<proteinExistence type="predicted"/>